<keyword evidence="3" id="KW-0812">Transmembrane</keyword>
<evidence type="ECO:0000256" key="1">
    <source>
        <dbReference type="ARBA" id="ARBA00009186"/>
    </source>
</evidence>
<dbReference type="RefSeq" id="WP_075073298.1">
    <property type="nucleotide sequence ID" value="NZ_DF967972.1"/>
</dbReference>
<comment type="similarity">
    <text evidence="1">Belongs to the CcmF/CycK/Ccl1/NrfE/CcsA family.</text>
</comment>
<keyword evidence="7" id="KW-1185">Reference proteome</keyword>
<dbReference type="STRING" id="360412.LARV_01767"/>
<evidence type="ECO:0000256" key="3">
    <source>
        <dbReference type="SAM" id="Phobius"/>
    </source>
</evidence>
<keyword evidence="3" id="KW-0472">Membrane</keyword>
<feature type="transmembrane region" description="Helical" evidence="3">
    <location>
        <begin position="444"/>
        <end position="463"/>
    </location>
</feature>
<name>A0A0S7B9G4_9CHLR</name>
<dbReference type="Proteomes" id="UP000055060">
    <property type="component" value="Unassembled WGS sequence"/>
</dbReference>
<feature type="transmembrane region" description="Helical" evidence="3">
    <location>
        <begin position="265"/>
        <end position="283"/>
    </location>
</feature>
<feature type="transmembrane region" description="Helical" evidence="3">
    <location>
        <begin position="516"/>
        <end position="535"/>
    </location>
</feature>
<dbReference type="GO" id="GO:0015232">
    <property type="term" value="F:heme transmembrane transporter activity"/>
    <property type="evidence" value="ECO:0007669"/>
    <property type="project" value="InterPro"/>
</dbReference>
<feature type="transmembrane region" description="Helical" evidence="3">
    <location>
        <begin position="194"/>
        <end position="216"/>
    </location>
</feature>
<organism evidence="6">
    <name type="scientific">Longilinea arvoryzae</name>
    <dbReference type="NCBI Taxonomy" id="360412"/>
    <lineage>
        <taxon>Bacteria</taxon>
        <taxon>Bacillati</taxon>
        <taxon>Chloroflexota</taxon>
        <taxon>Anaerolineae</taxon>
        <taxon>Anaerolineales</taxon>
        <taxon>Anaerolineaceae</taxon>
        <taxon>Longilinea</taxon>
    </lineage>
</organism>
<gene>
    <name evidence="6" type="ORF">LARV_01767</name>
</gene>
<reference evidence="6" key="1">
    <citation type="submission" date="2015-07" db="EMBL/GenBank/DDBJ databases">
        <title>Draft Genome Sequences of Anaerolinea thermolimosa IMO-1, Bellilinea caldifistulae GOMI-1, Leptolinea tardivitalis YMTK-2, Levilinea saccharolytica KIBI-1,Longilinea arvoryzae KOME-1, Previously Described as Members of the Anaerolineaceae (Chloroflexi).</title>
        <authorList>
            <person name="Sekiguchi Y."/>
            <person name="Ohashi A."/>
            <person name="Matsuura N."/>
            <person name="Tourlousse M.D."/>
        </authorList>
    </citation>
    <scope>NUCLEOTIDE SEQUENCE [LARGE SCALE GENOMIC DNA]</scope>
    <source>
        <strain evidence="6">KOME-1</strain>
    </source>
</reference>
<dbReference type="EMBL" id="DF967972">
    <property type="protein sequence ID" value="GAP14007.1"/>
    <property type="molecule type" value="Genomic_DNA"/>
</dbReference>
<feature type="transmembrane region" description="Helical" evidence="3">
    <location>
        <begin position="469"/>
        <end position="487"/>
    </location>
</feature>
<dbReference type="PRINTS" id="PR01410">
    <property type="entry name" value="CCBIOGENESIS"/>
</dbReference>
<evidence type="ECO:0000259" key="5">
    <source>
        <dbReference type="Pfam" id="PF16327"/>
    </source>
</evidence>
<accession>A0A0S7B9G4</accession>
<feature type="domain" description="Cytochrome c assembly protein" evidence="4">
    <location>
        <begin position="89"/>
        <end position="314"/>
    </location>
</feature>
<feature type="transmembrane region" description="Helical" evidence="3">
    <location>
        <begin position="413"/>
        <end position="432"/>
    </location>
</feature>
<sequence length="686" mass="76810">MLADFGFGALVITFLVALFGIGAAVYGGLKNSNRWVESARLAMLLTFPLITLTALSIIILLVTRQYQIQYVYNVTSDSMPLYLKVTALWGGQAGSLVLWSWLMSAFAAAVTLRRWDRDREFLPWVIVVSLVTLAFFLGLSIFVENPFERFWLSSSGREIVALFQPAGATILAPSDGRGLNPLLRHPGMIIHPPMLYLGFVSFVIPYAFAIAALVTGRSDDRWIRVTRRWTLVAWLFLSLGLVLGSRWAYDVLGWGGYWGWDPVEIAAFLPWLSGTAFLHSVMIQEKRGMFKRWNMVLVIVTYSLVIFGTFLTRSGVLSSVHAFAQSAIGPLFFGFIGITFIASLALLLIRWNDLHSGGELTSMLSRESLFLLNNLLFMLIVLVCFWGLIYPLVSELFTGQKVTFGPPWYERTTGPLFAGLLLLMGVAPLSAWGHSTIKTLGRAIWKPAIVSILVLIAVIAFGIRSAGALLAFWLVAFVISVTVYDYGRAVWARHRRTQEALPLALWKLAGRNRRRYGGYIIHLGIVLMSLGVIGIEMFQTQTQGTLKTGESMSLSGYTVTFRSLAEWNNPDGRNIARAVVDVYKDGTYLGQLTPRRDFYFDAQQSMTIPGMRSTMDDDLYLILVDWEEFNTNQATFKLYHNPLVNWLWLGGFVLILGTLVAAWPDPEPETVRRREARKTTAQVTVG</sequence>
<dbReference type="AlphaFoldDB" id="A0A0S7B9G4"/>
<dbReference type="OrthoDB" id="9761451at2"/>
<dbReference type="Pfam" id="PF16327">
    <property type="entry name" value="CcmF_C"/>
    <property type="match status" value="1"/>
</dbReference>
<feature type="transmembrane region" description="Helical" evidence="3">
    <location>
        <begin position="82"/>
        <end position="109"/>
    </location>
</feature>
<dbReference type="InterPro" id="IPR032523">
    <property type="entry name" value="CcmF_C"/>
</dbReference>
<dbReference type="Pfam" id="PF01578">
    <property type="entry name" value="Cytochrom_C_asm"/>
    <property type="match status" value="1"/>
</dbReference>
<dbReference type="GO" id="GO:0017004">
    <property type="term" value="P:cytochrome complex assembly"/>
    <property type="evidence" value="ECO:0007669"/>
    <property type="project" value="UniProtKB-KW"/>
</dbReference>
<feature type="transmembrane region" description="Helical" evidence="3">
    <location>
        <begin position="328"/>
        <end position="349"/>
    </location>
</feature>
<dbReference type="InterPro" id="IPR003567">
    <property type="entry name" value="Cyt_c_biogenesis"/>
</dbReference>
<dbReference type="PANTHER" id="PTHR43653:SF1">
    <property type="entry name" value="CYTOCHROME C-TYPE BIOGENESIS PROTEIN CCMF"/>
    <property type="match status" value="1"/>
</dbReference>
<evidence type="ECO:0000313" key="6">
    <source>
        <dbReference type="EMBL" id="GAP14007.1"/>
    </source>
</evidence>
<keyword evidence="2" id="KW-0201">Cytochrome c-type biogenesis</keyword>
<protein>
    <submittedName>
        <fullName evidence="6">Cytochrome c biogenesis factor</fullName>
    </submittedName>
</protein>
<feature type="transmembrane region" description="Helical" evidence="3">
    <location>
        <begin position="41"/>
        <end position="62"/>
    </location>
</feature>
<dbReference type="PANTHER" id="PTHR43653">
    <property type="entry name" value="CYTOCHROME C ASSEMBLY PROTEIN-RELATED"/>
    <property type="match status" value="1"/>
</dbReference>
<keyword evidence="3" id="KW-1133">Transmembrane helix</keyword>
<dbReference type="GO" id="GO:0016020">
    <property type="term" value="C:membrane"/>
    <property type="evidence" value="ECO:0007669"/>
    <property type="project" value="InterPro"/>
</dbReference>
<evidence type="ECO:0000313" key="7">
    <source>
        <dbReference type="Proteomes" id="UP000055060"/>
    </source>
</evidence>
<feature type="transmembrane region" description="Helical" evidence="3">
    <location>
        <begin position="228"/>
        <end position="249"/>
    </location>
</feature>
<dbReference type="GO" id="GO:0020037">
    <property type="term" value="F:heme binding"/>
    <property type="evidence" value="ECO:0007669"/>
    <property type="project" value="InterPro"/>
</dbReference>
<feature type="transmembrane region" description="Helical" evidence="3">
    <location>
        <begin position="646"/>
        <end position="664"/>
    </location>
</feature>
<feature type="transmembrane region" description="Helical" evidence="3">
    <location>
        <begin position="370"/>
        <end position="393"/>
    </location>
</feature>
<feature type="transmembrane region" description="Helical" evidence="3">
    <location>
        <begin position="121"/>
        <end position="143"/>
    </location>
</feature>
<evidence type="ECO:0000259" key="4">
    <source>
        <dbReference type="Pfam" id="PF01578"/>
    </source>
</evidence>
<dbReference type="InterPro" id="IPR002541">
    <property type="entry name" value="Cyt_c_assembly"/>
</dbReference>
<proteinExistence type="inferred from homology"/>
<feature type="domain" description="Cytochrome c-type biogenesis protein CcmF C-terminal" evidence="5">
    <location>
        <begin position="335"/>
        <end position="662"/>
    </location>
</feature>
<evidence type="ECO:0000256" key="2">
    <source>
        <dbReference type="ARBA" id="ARBA00022748"/>
    </source>
</evidence>
<feature type="transmembrane region" description="Helical" evidence="3">
    <location>
        <begin position="295"/>
        <end position="316"/>
    </location>
</feature>
<feature type="transmembrane region" description="Helical" evidence="3">
    <location>
        <begin position="6"/>
        <end position="29"/>
    </location>
</feature>